<reference evidence="2" key="3">
    <citation type="submission" date="2015-06" db="UniProtKB">
        <authorList>
            <consortium name="EnsemblMetazoa"/>
        </authorList>
    </citation>
    <scope>IDENTIFICATION</scope>
</reference>
<dbReference type="HOGENOM" id="CLU_447086_0_0_1"/>
<accession>R7TRX6</accession>
<dbReference type="PANTHER" id="PTHR15571:SF2">
    <property type="entry name" value="GEM-ASSOCIATED PROTEIN 4"/>
    <property type="match status" value="1"/>
</dbReference>
<reference evidence="1 3" key="2">
    <citation type="journal article" date="2013" name="Nature">
        <title>Insights into bilaterian evolution from three spiralian genomes.</title>
        <authorList>
            <person name="Simakov O."/>
            <person name="Marletaz F."/>
            <person name="Cho S.J."/>
            <person name="Edsinger-Gonzales E."/>
            <person name="Havlak P."/>
            <person name="Hellsten U."/>
            <person name="Kuo D.H."/>
            <person name="Larsson T."/>
            <person name="Lv J."/>
            <person name="Arendt D."/>
            <person name="Savage R."/>
            <person name="Osoegawa K."/>
            <person name="de Jong P."/>
            <person name="Grimwood J."/>
            <person name="Chapman J.A."/>
            <person name="Shapiro H."/>
            <person name="Aerts A."/>
            <person name="Otillar R.P."/>
            <person name="Terry A.Y."/>
            <person name="Boore J.L."/>
            <person name="Grigoriev I.V."/>
            <person name="Lindberg D.R."/>
            <person name="Seaver E.C."/>
            <person name="Weisblat D.A."/>
            <person name="Putnam N.H."/>
            <person name="Rokhsar D.S."/>
        </authorList>
    </citation>
    <scope>NUCLEOTIDE SEQUENCE</scope>
    <source>
        <strain evidence="1 3">I ESC-2004</strain>
    </source>
</reference>
<dbReference type="GO" id="GO:0032797">
    <property type="term" value="C:SMN complex"/>
    <property type="evidence" value="ECO:0007669"/>
    <property type="project" value="InterPro"/>
</dbReference>
<dbReference type="EMBL" id="AMQN01011221">
    <property type="status" value="NOT_ANNOTATED_CDS"/>
    <property type="molecule type" value="Genomic_DNA"/>
</dbReference>
<reference evidence="3" key="1">
    <citation type="submission" date="2012-12" db="EMBL/GenBank/DDBJ databases">
        <authorList>
            <person name="Hellsten U."/>
            <person name="Grimwood J."/>
            <person name="Chapman J.A."/>
            <person name="Shapiro H."/>
            <person name="Aerts A."/>
            <person name="Otillar R.P."/>
            <person name="Terry A.Y."/>
            <person name="Boore J.L."/>
            <person name="Simakov O."/>
            <person name="Marletaz F."/>
            <person name="Cho S.-J."/>
            <person name="Edsinger-Gonzales E."/>
            <person name="Havlak P."/>
            <person name="Kuo D.-H."/>
            <person name="Larsson T."/>
            <person name="Lv J."/>
            <person name="Arendt D."/>
            <person name="Savage R."/>
            <person name="Osoegawa K."/>
            <person name="de Jong P."/>
            <person name="Lindberg D.R."/>
            <person name="Seaver E.C."/>
            <person name="Weisblat D.A."/>
            <person name="Putnam N.H."/>
            <person name="Grigoriev I.V."/>
            <person name="Rokhsar D.S."/>
        </authorList>
    </citation>
    <scope>NUCLEOTIDE SEQUENCE</scope>
    <source>
        <strain evidence="3">I ESC-2004</strain>
    </source>
</reference>
<dbReference type="AlphaFoldDB" id="R7TRX6"/>
<dbReference type="EMBL" id="AMQN01011222">
    <property type="status" value="NOT_ANNOTATED_CDS"/>
    <property type="molecule type" value="Genomic_DNA"/>
</dbReference>
<dbReference type="Proteomes" id="UP000014760">
    <property type="component" value="Unassembled WGS sequence"/>
</dbReference>
<dbReference type="GO" id="GO:0006364">
    <property type="term" value="P:rRNA processing"/>
    <property type="evidence" value="ECO:0007669"/>
    <property type="project" value="InterPro"/>
</dbReference>
<dbReference type="PANTHER" id="PTHR15571">
    <property type="entry name" value="GEM-ASSOCIATED PROTEIN 4"/>
    <property type="match status" value="1"/>
</dbReference>
<organism evidence="1">
    <name type="scientific">Capitella teleta</name>
    <name type="common">Polychaete worm</name>
    <dbReference type="NCBI Taxonomy" id="283909"/>
    <lineage>
        <taxon>Eukaryota</taxon>
        <taxon>Metazoa</taxon>
        <taxon>Spiralia</taxon>
        <taxon>Lophotrochozoa</taxon>
        <taxon>Annelida</taxon>
        <taxon>Polychaeta</taxon>
        <taxon>Sedentaria</taxon>
        <taxon>Scolecida</taxon>
        <taxon>Capitellidae</taxon>
        <taxon>Capitella</taxon>
    </lineage>
</organism>
<evidence type="ECO:0000313" key="1">
    <source>
        <dbReference type="EMBL" id="ELT96683.1"/>
    </source>
</evidence>
<sequence>MEFEKPLIFTEDICESGLESYSYAHPKKDEILSILKYSFNEIKEGVITDSSLEERQKSTIEALSIMMYQLLQQLNTKNETVVLPSEAGYEAVVFDLPTVNVELFFDLISAVDLNSEFIQVLIAIDQETGSIVLREYASSLENKSWDCNTVHQLLYILEYLSLQILLLHGYRGIMSDGATKDCEILLHLEDTIAVIESYRVAKVIEERRPGVVFEKAIHVIENRITKGSELEKMSKWICACDDTDVILDPRFVAVEFRFDSFFTFLYRDRWTETIMINAICIASKQTFDLLFLKLVKWKRIGRDDLFVATRLALLEIFNYLDFDTQNQLVIQVYHEPEFYDMLEPLDMECYREELKLTFNQLVAIDISQGISDGVRNSLGSISFLALQSPSKVINSLILLAVQNKGQIPIVLLVLSNIRCLCRVEAPNGKSVLIAELRNTLCQVTKQLPFERNTEHFCRALLMCLSNNLGMGDEFNCNVYIKQLSISIIKKIITKMFPHRQEIPVTAMHWLSAQIEDIAYPVLLYLDPLWPRTSIRICESGLESYSYAHPKKDEILSILKYSFNEIKEGVIMDSSLEERQKSTIEALSIMMYQLLQQLNTKNETGNPDLNSL</sequence>
<proteinExistence type="predicted"/>
<dbReference type="EMBL" id="KB308761">
    <property type="protein sequence ID" value="ELT96683.1"/>
    <property type="molecule type" value="Genomic_DNA"/>
</dbReference>
<name>R7TRX6_CAPTE</name>
<dbReference type="EnsemblMetazoa" id="CapteT216749">
    <property type="protein sequence ID" value="CapteP216749"/>
    <property type="gene ID" value="CapteG216749"/>
</dbReference>
<dbReference type="GO" id="GO:0000387">
    <property type="term" value="P:spliceosomal snRNP assembly"/>
    <property type="evidence" value="ECO:0007669"/>
    <property type="project" value="InterPro"/>
</dbReference>
<evidence type="ECO:0000313" key="2">
    <source>
        <dbReference type="EnsemblMetazoa" id="CapteP216749"/>
    </source>
</evidence>
<dbReference type="InterPro" id="IPR033265">
    <property type="entry name" value="GEMIN4"/>
</dbReference>
<dbReference type="EMBL" id="AMQN01011220">
    <property type="status" value="NOT_ANNOTATED_CDS"/>
    <property type="molecule type" value="Genomic_DNA"/>
</dbReference>
<protein>
    <submittedName>
        <fullName evidence="1 2">Uncharacterized protein</fullName>
    </submittedName>
</protein>
<evidence type="ECO:0000313" key="3">
    <source>
        <dbReference type="Proteomes" id="UP000014760"/>
    </source>
</evidence>
<keyword evidence="3" id="KW-1185">Reference proteome</keyword>
<gene>
    <name evidence="1" type="ORF">CAPTEDRAFT_216749</name>
</gene>